<gene>
    <name evidence="1" type="ORF">DI09_59p130</name>
</gene>
<organism evidence="1 2">
    <name type="scientific">Mitosporidium daphniae</name>
    <dbReference type="NCBI Taxonomy" id="1485682"/>
    <lineage>
        <taxon>Eukaryota</taxon>
        <taxon>Fungi</taxon>
        <taxon>Fungi incertae sedis</taxon>
        <taxon>Microsporidia</taxon>
        <taxon>Mitosporidium</taxon>
    </lineage>
</organism>
<dbReference type="EMBL" id="JMKJ01000554">
    <property type="protein sequence ID" value="KGG50723.1"/>
    <property type="molecule type" value="Genomic_DNA"/>
</dbReference>
<sequence>MGVPLNLFTNTSPPHQLDALKSDPKVYFLDNLSGKITPIDLEIKSALEIYLNQCEGHDAIGSSYAMQPPINAPQSRNELRLRYPVSRSRNEEPITVSARNRISTLRNLERWTINLSQNQ</sequence>
<reference evidence="1 2" key="1">
    <citation type="submission" date="2014-04" db="EMBL/GenBank/DDBJ databases">
        <title>A new species of microsporidia sheds light on the evolution of extreme parasitism.</title>
        <authorList>
            <person name="Haag K.L."/>
            <person name="James T.Y."/>
            <person name="Larsson R."/>
            <person name="Schaer T.M."/>
            <person name="Refardt D."/>
            <person name="Pombert J.-F."/>
            <person name="Ebert D."/>
        </authorList>
    </citation>
    <scope>NUCLEOTIDE SEQUENCE [LARGE SCALE GENOMIC DNA]</scope>
    <source>
        <strain evidence="1 2">UGP3</strain>
        <tissue evidence="1">Spores</tissue>
    </source>
</reference>
<dbReference type="VEuPathDB" id="MicrosporidiaDB:DI09_59p130"/>
<evidence type="ECO:0000313" key="2">
    <source>
        <dbReference type="Proteomes" id="UP000029725"/>
    </source>
</evidence>
<protein>
    <submittedName>
        <fullName evidence="1">Uncharacterized protein</fullName>
    </submittedName>
</protein>
<comment type="caution">
    <text evidence="1">The sequence shown here is derived from an EMBL/GenBank/DDBJ whole genome shotgun (WGS) entry which is preliminary data.</text>
</comment>
<dbReference type="AlphaFoldDB" id="A0A098VNU8"/>
<proteinExistence type="predicted"/>
<dbReference type="RefSeq" id="XP_013237150.1">
    <property type="nucleotide sequence ID" value="XM_013381696.1"/>
</dbReference>
<dbReference type="GeneID" id="25260392"/>
<accession>A0A098VNU8</accession>
<evidence type="ECO:0000313" key="1">
    <source>
        <dbReference type="EMBL" id="KGG50723.1"/>
    </source>
</evidence>
<name>A0A098VNU8_9MICR</name>
<keyword evidence="2" id="KW-1185">Reference proteome</keyword>
<dbReference type="Proteomes" id="UP000029725">
    <property type="component" value="Unassembled WGS sequence"/>
</dbReference>
<dbReference type="HOGENOM" id="CLU_2062054_0_0_1"/>